<dbReference type="RefSeq" id="WP_113743926.1">
    <property type="nucleotide sequence ID" value="NZ_UAPV01000001.1"/>
</dbReference>
<evidence type="ECO:0000256" key="5">
    <source>
        <dbReference type="PIRNR" id="PIRNR006630"/>
    </source>
</evidence>
<feature type="domain" description="NAD/GMP synthase" evidence="7">
    <location>
        <begin position="274"/>
        <end position="549"/>
    </location>
</feature>
<reference evidence="8 9" key="1">
    <citation type="submission" date="2018-06" db="EMBL/GenBank/DDBJ databases">
        <authorList>
            <consortium name="Pathogen Informatics"/>
            <person name="Doyle S."/>
        </authorList>
    </citation>
    <scope>NUCLEOTIDE SEQUENCE [LARGE SCALE GENOMIC DNA]</scope>
    <source>
        <strain evidence="8 9">NCTC13093</strain>
    </source>
</reference>
<protein>
    <recommendedName>
        <fullName evidence="5">Glutamine-dependent NAD(+) synthetase</fullName>
        <ecNumber evidence="5">6.3.5.1</ecNumber>
    </recommendedName>
    <alternativeName>
        <fullName evidence="5">NAD(+) synthase [glutamine-hydrolyzing]</fullName>
    </alternativeName>
</protein>
<organism evidence="8 9">
    <name type="scientific">Anaerobiospirillum thomasii</name>
    <dbReference type="NCBI Taxonomy" id="179995"/>
    <lineage>
        <taxon>Bacteria</taxon>
        <taxon>Pseudomonadati</taxon>
        <taxon>Pseudomonadota</taxon>
        <taxon>Gammaproteobacteria</taxon>
        <taxon>Aeromonadales</taxon>
        <taxon>Succinivibrionaceae</taxon>
        <taxon>Anaerobiospirillum</taxon>
    </lineage>
</organism>
<dbReference type="AlphaFoldDB" id="A0A2X0V7E9"/>
<dbReference type="PANTHER" id="PTHR23090:SF9">
    <property type="entry name" value="GLUTAMINE-DEPENDENT NAD(+) SYNTHETASE"/>
    <property type="match status" value="1"/>
</dbReference>
<dbReference type="UniPathway" id="UPA00253">
    <property type="reaction ID" value="UER00334"/>
</dbReference>
<dbReference type="InterPro" id="IPR022310">
    <property type="entry name" value="NAD/GMP_synthase"/>
</dbReference>
<dbReference type="Gene3D" id="3.40.50.620">
    <property type="entry name" value="HUPs"/>
    <property type="match status" value="1"/>
</dbReference>
<dbReference type="CDD" id="cd00553">
    <property type="entry name" value="NAD_synthase"/>
    <property type="match status" value="1"/>
</dbReference>
<dbReference type="GO" id="GO:0005524">
    <property type="term" value="F:ATP binding"/>
    <property type="evidence" value="ECO:0007669"/>
    <property type="project" value="UniProtKB-UniRule"/>
</dbReference>
<evidence type="ECO:0000313" key="9">
    <source>
        <dbReference type="Proteomes" id="UP000250086"/>
    </source>
</evidence>
<comment type="similarity">
    <text evidence="5">In the C-terminal section; belongs to the NAD synthetase family.</text>
</comment>
<keyword evidence="4 5" id="KW-0520">NAD</keyword>
<dbReference type="EC" id="6.3.5.1" evidence="5"/>
<dbReference type="GO" id="GO:0004359">
    <property type="term" value="F:glutaminase activity"/>
    <property type="evidence" value="ECO:0007669"/>
    <property type="project" value="InterPro"/>
</dbReference>
<comment type="pathway">
    <text evidence="5">Cofactor biosynthesis; NAD(+) biosynthesis; NAD(+) from deamido-NAD(+) (L-Gln route): step 1/1.</text>
</comment>
<evidence type="ECO:0000256" key="6">
    <source>
        <dbReference type="RuleBase" id="RU003811"/>
    </source>
</evidence>
<evidence type="ECO:0000256" key="3">
    <source>
        <dbReference type="ARBA" id="ARBA00022840"/>
    </source>
</evidence>
<keyword evidence="2 5" id="KW-0547">Nucleotide-binding</keyword>
<name>A0A2X0V7E9_9GAMM</name>
<accession>A0A2X0V7E9</accession>
<keyword evidence="9" id="KW-1185">Reference proteome</keyword>
<dbReference type="SUPFAM" id="SSF52402">
    <property type="entry name" value="Adenine nucleotide alpha hydrolases-like"/>
    <property type="match status" value="1"/>
</dbReference>
<evidence type="ECO:0000256" key="1">
    <source>
        <dbReference type="ARBA" id="ARBA00022598"/>
    </source>
</evidence>
<dbReference type="Pfam" id="PF02540">
    <property type="entry name" value="NAD_synthase"/>
    <property type="match status" value="1"/>
</dbReference>
<gene>
    <name evidence="8" type="primary">nadE</name>
    <name evidence="8" type="ORF">NCTC13093_01169</name>
</gene>
<dbReference type="GO" id="GO:0003952">
    <property type="term" value="F:NAD+ synthase (glutamine-hydrolyzing) activity"/>
    <property type="evidence" value="ECO:0007669"/>
    <property type="project" value="UniProtKB-UniRule"/>
</dbReference>
<keyword evidence="3 5" id="KW-0067">ATP-binding</keyword>
<dbReference type="NCBIfam" id="TIGR00552">
    <property type="entry name" value="nadE"/>
    <property type="match status" value="1"/>
</dbReference>
<dbReference type="GO" id="GO:0005737">
    <property type="term" value="C:cytoplasm"/>
    <property type="evidence" value="ECO:0007669"/>
    <property type="project" value="InterPro"/>
</dbReference>
<dbReference type="InterPro" id="IPR003694">
    <property type="entry name" value="NAD_synthase"/>
</dbReference>
<dbReference type="Gene3D" id="3.60.110.10">
    <property type="entry name" value="Carbon-nitrogen hydrolase"/>
    <property type="match status" value="2"/>
</dbReference>
<dbReference type="GO" id="GO:0009435">
    <property type="term" value="P:NAD+ biosynthetic process"/>
    <property type="evidence" value="ECO:0007669"/>
    <property type="project" value="UniProtKB-UniRule"/>
</dbReference>
<dbReference type="InterPro" id="IPR014445">
    <property type="entry name" value="Gln-dep_NAD_synthase"/>
</dbReference>
<dbReference type="InterPro" id="IPR036526">
    <property type="entry name" value="C-N_Hydrolase_sf"/>
</dbReference>
<evidence type="ECO:0000313" key="8">
    <source>
        <dbReference type="EMBL" id="SPT69783.1"/>
    </source>
</evidence>
<sequence>MPYRKIENYCSLVAINTLAGDLKRNSTNILKAVDYCYAHNQKMVFFAHMAFSGHNLKALQQVKSFIKKIHEAFIEFKSSLKDDMYVGLGLPLLGTDDNVYECYVILKGQDIVHLEIVDDVKASATFSLDNTYTSSHGPLQLEFNVNGRSEHASVMLLNKNTMAEDTKLKADFLICPYALPYNINNFAQYQKMTAPVADCFSYALFINLLGNDSGYEICDGQCFVTDNKGTILQKGSAFSFDDYSVLFVKEKTANIKQNDESDLYQLSFRACALGLFDYMLKSRSKGYVVSLSGGADSAVCASAAVAAHALALAELKDRYFEKMHSLGFNLDASLFTGNVEQYVKQYIAPIVLTTVYQGSVNSSDTTFGVAKNLAENLNATFYNWRIDTAVDAYVSMVQSVNPAFELTFEKNDLAMQSIQARARLPGLWLLTNVENKLLIATSNRSEGAVGYCTMDGDTAGSISPIGAINKSILLKLIACIAKDGVKLSDGSVFRIDALSPLAIMSPTAELRPGGCQKDEDDLMPYALLDAMIELFFDRHKSPGEIYTELKGRVCTGEYHSSLLKADIRRFFSMCFRAQWKRERLAPAFSCMLSTDFALPVLSGALESLLAELDTLD</sequence>
<dbReference type="PIRSF" id="PIRSF006630">
    <property type="entry name" value="NADS_GAT"/>
    <property type="match status" value="1"/>
</dbReference>
<dbReference type="Proteomes" id="UP000250086">
    <property type="component" value="Unassembled WGS sequence"/>
</dbReference>
<evidence type="ECO:0000259" key="7">
    <source>
        <dbReference type="Pfam" id="PF02540"/>
    </source>
</evidence>
<proteinExistence type="inferred from homology"/>
<dbReference type="PANTHER" id="PTHR23090">
    <property type="entry name" value="NH 3 /GLUTAMINE-DEPENDENT NAD + SYNTHETASE"/>
    <property type="match status" value="1"/>
</dbReference>
<evidence type="ECO:0000256" key="4">
    <source>
        <dbReference type="ARBA" id="ARBA00023027"/>
    </source>
</evidence>
<comment type="similarity">
    <text evidence="6">Belongs to the NAD synthetase family.</text>
</comment>
<comment type="catalytic activity">
    <reaction evidence="5">
        <text>deamido-NAD(+) + L-glutamine + ATP + H2O = L-glutamate + AMP + diphosphate + NAD(+) + H(+)</text>
        <dbReference type="Rhea" id="RHEA:24384"/>
        <dbReference type="ChEBI" id="CHEBI:15377"/>
        <dbReference type="ChEBI" id="CHEBI:15378"/>
        <dbReference type="ChEBI" id="CHEBI:29985"/>
        <dbReference type="ChEBI" id="CHEBI:30616"/>
        <dbReference type="ChEBI" id="CHEBI:33019"/>
        <dbReference type="ChEBI" id="CHEBI:57540"/>
        <dbReference type="ChEBI" id="CHEBI:58359"/>
        <dbReference type="ChEBI" id="CHEBI:58437"/>
        <dbReference type="ChEBI" id="CHEBI:456215"/>
        <dbReference type="EC" id="6.3.5.1"/>
    </reaction>
</comment>
<keyword evidence="1 5" id="KW-0436">Ligase</keyword>
<dbReference type="EMBL" id="UAPV01000001">
    <property type="protein sequence ID" value="SPT69783.1"/>
    <property type="molecule type" value="Genomic_DNA"/>
</dbReference>
<dbReference type="InterPro" id="IPR014729">
    <property type="entry name" value="Rossmann-like_a/b/a_fold"/>
</dbReference>
<evidence type="ECO:0000256" key="2">
    <source>
        <dbReference type="ARBA" id="ARBA00022741"/>
    </source>
</evidence>